<accession>A0A0E0MNX3</accession>
<keyword evidence="4" id="KW-1185">Reference proteome</keyword>
<proteinExistence type="predicted"/>
<dbReference type="AlphaFoldDB" id="A0A0E0MNX3"/>
<feature type="coiled-coil region" evidence="1">
    <location>
        <begin position="297"/>
        <end position="324"/>
    </location>
</feature>
<feature type="compositionally biased region" description="Acidic residues" evidence="2">
    <location>
        <begin position="619"/>
        <end position="632"/>
    </location>
</feature>
<dbReference type="Gramene" id="OPUNC12G15150.3">
    <property type="protein sequence ID" value="OPUNC12G15150.3"/>
    <property type="gene ID" value="OPUNC12G15150"/>
</dbReference>
<feature type="region of interest" description="Disordered" evidence="2">
    <location>
        <begin position="609"/>
        <end position="637"/>
    </location>
</feature>
<protein>
    <submittedName>
        <fullName evidence="3">Uncharacterized protein</fullName>
    </submittedName>
</protein>
<feature type="region of interest" description="Disordered" evidence="2">
    <location>
        <begin position="436"/>
        <end position="461"/>
    </location>
</feature>
<dbReference type="EnsemblPlants" id="OPUNC12G15150.3">
    <property type="protein sequence ID" value="OPUNC12G15150.3"/>
    <property type="gene ID" value="OPUNC12G15150"/>
</dbReference>
<organism evidence="3">
    <name type="scientific">Oryza punctata</name>
    <name type="common">Red rice</name>
    <dbReference type="NCBI Taxonomy" id="4537"/>
    <lineage>
        <taxon>Eukaryota</taxon>
        <taxon>Viridiplantae</taxon>
        <taxon>Streptophyta</taxon>
        <taxon>Embryophyta</taxon>
        <taxon>Tracheophyta</taxon>
        <taxon>Spermatophyta</taxon>
        <taxon>Magnoliopsida</taxon>
        <taxon>Liliopsida</taxon>
        <taxon>Poales</taxon>
        <taxon>Poaceae</taxon>
        <taxon>BOP clade</taxon>
        <taxon>Oryzoideae</taxon>
        <taxon>Oryzeae</taxon>
        <taxon>Oryzinae</taxon>
        <taxon>Oryza</taxon>
    </lineage>
</organism>
<dbReference type="PANTHER" id="PTHR33476">
    <property type="entry name" value="EMB|CAB62613.1"/>
    <property type="match status" value="1"/>
</dbReference>
<evidence type="ECO:0000313" key="4">
    <source>
        <dbReference type="Proteomes" id="UP000026962"/>
    </source>
</evidence>
<evidence type="ECO:0000256" key="2">
    <source>
        <dbReference type="SAM" id="MobiDB-lite"/>
    </source>
</evidence>
<keyword evidence="1" id="KW-0175">Coiled coil</keyword>
<feature type="region of interest" description="Disordered" evidence="2">
    <location>
        <begin position="121"/>
        <end position="146"/>
    </location>
</feature>
<dbReference type="Proteomes" id="UP000026962">
    <property type="component" value="Chromosome 12"/>
</dbReference>
<dbReference type="InterPro" id="IPR040348">
    <property type="entry name" value="POLAR-like"/>
</dbReference>
<reference evidence="3" key="2">
    <citation type="submission" date="2018-05" db="EMBL/GenBank/DDBJ databases">
        <title>OpunRS2 (Oryza punctata Reference Sequence Version 2).</title>
        <authorList>
            <person name="Zhang J."/>
            <person name="Kudrna D."/>
            <person name="Lee S."/>
            <person name="Talag J."/>
            <person name="Welchert J."/>
            <person name="Wing R.A."/>
        </authorList>
    </citation>
    <scope>NUCLEOTIDE SEQUENCE [LARGE SCALE GENOMIC DNA]</scope>
</reference>
<dbReference type="PANTHER" id="PTHR33476:SF7">
    <property type="entry name" value="EMB|CAB62613.1"/>
    <property type="match status" value="1"/>
</dbReference>
<dbReference type="STRING" id="4537.A0A0E0MNX3"/>
<feature type="coiled-coil region" evidence="1">
    <location>
        <begin position="469"/>
        <end position="496"/>
    </location>
</feature>
<feature type="compositionally biased region" description="Basic and acidic residues" evidence="2">
    <location>
        <begin position="442"/>
        <end position="456"/>
    </location>
</feature>
<reference evidence="3" key="1">
    <citation type="submission" date="2015-04" db="UniProtKB">
        <authorList>
            <consortium name="EnsemblPlants"/>
        </authorList>
    </citation>
    <scope>IDENTIFICATION</scope>
</reference>
<dbReference type="OMA" id="HDANYPV"/>
<sequence length="664" mass="74141">MDKQSRHHKNVEAGKSSFHRMVLGQLVGDFGFDEENVPCNTPRSSVHSRSGASMGRVVASTSGTSISPGEYVRDPGSILSLQPWIFKRSGSQKNEEKMMLASGSRVVGEGKNLMDSFRDGSAVEVSPRSPGLGSGPGRGRGALRSRRSRRHLIRPLVPMENSYIPQLYSEDFEIDECTFGPVPSPASARPFIVTDGRRVISKSRYQTVPVPFHIGFEKEGCRNSSEMLESVIGIAPLPELKKSKRERRGSHNGGMGLSAFESCKPSKSTGLLDRLRVFSTGVSIGIISSTLSNKNELDALKGTVKRMENLVQDLHDELEMREDLTVKELPNEMSVKNDGKVSTIKTKTFLFYIHKLKSLYCLVMLDNESKAHITVSEPMSKIEEELEAELARLELNITSNRLKEQTLDLSEVDPDLSGDIVQGELKIDMTHGDLADYSSESAHGRDSRESSPDYTHDANYPVSPRDLSLRLHKVIQQRLEERIKELETALAQSEKQTQVQVMATEQILCERTCSDSDSGSPNQESPVYIQETNSLAEPFCLNLAGDALEAYDEAYEEFMRIADSPCTSTNGKPQVHEDYSVDRSLIWGLEDGSARELKKVPTWERILKTRKPNRTQESDRDDEDESEDDDDQDSKMLIQQIVERTKQGSPVLIHAQRILFSVDD</sequence>
<dbReference type="eggNOG" id="ENOG502QWTR">
    <property type="taxonomic scope" value="Eukaryota"/>
</dbReference>
<evidence type="ECO:0000313" key="3">
    <source>
        <dbReference type="EnsemblPlants" id="OPUNC12G15150.3"/>
    </source>
</evidence>
<evidence type="ECO:0000256" key="1">
    <source>
        <dbReference type="SAM" id="Coils"/>
    </source>
</evidence>
<name>A0A0E0MNX3_ORYPU</name>
<dbReference type="GO" id="GO:0008356">
    <property type="term" value="P:asymmetric cell division"/>
    <property type="evidence" value="ECO:0007669"/>
    <property type="project" value="InterPro"/>
</dbReference>